<dbReference type="SUPFAM" id="SSF53850">
    <property type="entry name" value="Periplasmic binding protein-like II"/>
    <property type="match status" value="1"/>
</dbReference>
<dbReference type="RefSeq" id="WP_034421133.1">
    <property type="nucleotide sequence ID" value="NZ_CP045798.1"/>
</dbReference>
<dbReference type="Pfam" id="PF03466">
    <property type="entry name" value="LysR_substrate"/>
    <property type="match status" value="1"/>
</dbReference>
<keyword evidence="7" id="KW-1185">Reference proteome</keyword>
<reference evidence="6 7" key="1">
    <citation type="journal article" date="2019" name="Front. Microbiol.">
        <title>Thermoanaerosceptrum fracticalcis gen. nov. sp. nov., a Novel Fumarate-Fermenting Microorganism From a Deep Fractured Carbonate Aquifer of the US Great Basin.</title>
        <authorList>
            <person name="Hamilton-Brehm S.D."/>
            <person name="Stewart L.E."/>
            <person name="Zavarin M."/>
            <person name="Caldwell M."/>
            <person name="Lawson P.A."/>
            <person name="Onstott T.C."/>
            <person name="Grzymski J."/>
            <person name="Neveux I."/>
            <person name="Lollar B.S."/>
            <person name="Russell C.E."/>
            <person name="Moser D.P."/>
        </authorList>
    </citation>
    <scope>NUCLEOTIDE SEQUENCE [LARGE SCALE GENOMIC DNA]</scope>
    <source>
        <strain evidence="6 7">DRI-13</strain>
    </source>
</reference>
<keyword evidence="2" id="KW-0805">Transcription regulation</keyword>
<name>A0A7G6E705_THEFR</name>
<evidence type="ECO:0000256" key="4">
    <source>
        <dbReference type="ARBA" id="ARBA00023163"/>
    </source>
</evidence>
<protein>
    <submittedName>
        <fullName evidence="6">LysR family transcriptional regulator</fullName>
    </submittedName>
</protein>
<evidence type="ECO:0000259" key="5">
    <source>
        <dbReference type="PROSITE" id="PS50931"/>
    </source>
</evidence>
<dbReference type="PROSITE" id="PS50931">
    <property type="entry name" value="HTH_LYSR"/>
    <property type="match status" value="1"/>
</dbReference>
<proteinExistence type="inferred from homology"/>
<evidence type="ECO:0000313" key="6">
    <source>
        <dbReference type="EMBL" id="QNB47859.1"/>
    </source>
</evidence>
<evidence type="ECO:0000256" key="3">
    <source>
        <dbReference type="ARBA" id="ARBA00023125"/>
    </source>
</evidence>
<sequence length="294" mass="32774">MIVDTLKVFVTVIEQKSFSRAADILYISQPSVSLHIRNLENELGTKLLHRSSKHVEPTQSGDILYQHAKKILLLYEEAKQKINLLKNEVTGSLKIGASFTIGEYILPALLAELAVQYPKVDIEVAIDNTEEIAQKIHSNHLDIGLVEGNVSHVDLNIQTFAKDEMILVVSNNHPLARLPVVTTEDLQDQVWILRESGSGTRAFSDLLIEDLGLRVKRSFVFGSNEGVKQAVIAGLGIALVSCLIIRKELDAEELTALHIKEKHLFRSLSILRPKEPTTSKAVEIFMEKLLSSEK</sequence>
<dbReference type="FunFam" id="1.10.10.10:FF:000001">
    <property type="entry name" value="LysR family transcriptional regulator"/>
    <property type="match status" value="1"/>
</dbReference>
<dbReference type="InterPro" id="IPR036388">
    <property type="entry name" value="WH-like_DNA-bd_sf"/>
</dbReference>
<dbReference type="AlphaFoldDB" id="A0A7G6E705"/>
<evidence type="ECO:0000256" key="1">
    <source>
        <dbReference type="ARBA" id="ARBA00009437"/>
    </source>
</evidence>
<keyword evidence="3" id="KW-0238">DNA-binding</keyword>
<dbReference type="GO" id="GO:0000976">
    <property type="term" value="F:transcription cis-regulatory region binding"/>
    <property type="evidence" value="ECO:0007669"/>
    <property type="project" value="TreeGrafter"/>
</dbReference>
<evidence type="ECO:0000313" key="7">
    <source>
        <dbReference type="Proteomes" id="UP000515847"/>
    </source>
</evidence>
<evidence type="ECO:0000256" key="2">
    <source>
        <dbReference type="ARBA" id="ARBA00023015"/>
    </source>
</evidence>
<dbReference type="Gene3D" id="1.10.10.10">
    <property type="entry name" value="Winged helix-like DNA-binding domain superfamily/Winged helix DNA-binding domain"/>
    <property type="match status" value="1"/>
</dbReference>
<dbReference type="GO" id="GO:0003700">
    <property type="term" value="F:DNA-binding transcription factor activity"/>
    <property type="evidence" value="ECO:0007669"/>
    <property type="project" value="InterPro"/>
</dbReference>
<dbReference type="InterPro" id="IPR000847">
    <property type="entry name" value="LysR_HTH_N"/>
</dbReference>
<dbReference type="CDD" id="cd08420">
    <property type="entry name" value="PBP2_CysL_like"/>
    <property type="match status" value="1"/>
</dbReference>
<dbReference type="KEGG" id="tfr:BR63_17300"/>
<dbReference type="PANTHER" id="PTHR30126">
    <property type="entry name" value="HTH-TYPE TRANSCRIPTIONAL REGULATOR"/>
    <property type="match status" value="1"/>
</dbReference>
<dbReference type="Pfam" id="PF00126">
    <property type="entry name" value="HTH_1"/>
    <property type="match status" value="1"/>
</dbReference>
<dbReference type="Proteomes" id="UP000515847">
    <property type="component" value="Chromosome"/>
</dbReference>
<dbReference type="OrthoDB" id="9785745at2"/>
<accession>A0A7G6E705</accession>
<organism evidence="6 7">
    <name type="scientific">Thermanaerosceptrum fracticalcis</name>
    <dbReference type="NCBI Taxonomy" id="1712410"/>
    <lineage>
        <taxon>Bacteria</taxon>
        <taxon>Bacillati</taxon>
        <taxon>Bacillota</taxon>
        <taxon>Clostridia</taxon>
        <taxon>Eubacteriales</taxon>
        <taxon>Peptococcaceae</taxon>
        <taxon>Thermanaerosceptrum</taxon>
    </lineage>
</organism>
<keyword evidence="4" id="KW-0804">Transcription</keyword>
<dbReference type="Gene3D" id="3.40.190.290">
    <property type="match status" value="1"/>
</dbReference>
<dbReference type="InterPro" id="IPR036390">
    <property type="entry name" value="WH_DNA-bd_sf"/>
</dbReference>
<dbReference type="SUPFAM" id="SSF46785">
    <property type="entry name" value="Winged helix' DNA-binding domain"/>
    <property type="match status" value="1"/>
</dbReference>
<comment type="similarity">
    <text evidence="1">Belongs to the LysR transcriptional regulatory family.</text>
</comment>
<dbReference type="EMBL" id="CP045798">
    <property type="protein sequence ID" value="QNB47859.1"/>
    <property type="molecule type" value="Genomic_DNA"/>
</dbReference>
<feature type="domain" description="HTH lysR-type" evidence="5">
    <location>
        <begin position="1"/>
        <end position="58"/>
    </location>
</feature>
<dbReference type="InterPro" id="IPR005119">
    <property type="entry name" value="LysR_subst-bd"/>
</dbReference>
<dbReference type="PANTHER" id="PTHR30126:SF39">
    <property type="entry name" value="HTH-TYPE TRANSCRIPTIONAL REGULATOR CYSL"/>
    <property type="match status" value="1"/>
</dbReference>
<dbReference type="PRINTS" id="PR00039">
    <property type="entry name" value="HTHLYSR"/>
</dbReference>
<gene>
    <name evidence="6" type="ORF">BR63_17300</name>
</gene>